<evidence type="ECO:0000313" key="1">
    <source>
        <dbReference type="EMBL" id="THD69324.1"/>
    </source>
</evidence>
<dbReference type="Pfam" id="PF13573">
    <property type="entry name" value="SprB"/>
    <property type="match status" value="3"/>
</dbReference>
<keyword evidence="2" id="KW-1185">Reference proteome</keyword>
<reference evidence="1 2" key="1">
    <citation type="submission" date="2019-04" db="EMBL/GenBank/DDBJ databases">
        <title>Draft genome sequence of Robertkochia marina CC-AMO-30D.</title>
        <authorList>
            <person name="Hameed A."/>
            <person name="Lin S.-Y."/>
            <person name="Shahina M."/>
            <person name="Lai W.-A."/>
            <person name="Young C.-C."/>
        </authorList>
    </citation>
    <scope>NUCLEOTIDE SEQUENCE [LARGE SCALE GENOMIC DNA]</scope>
    <source>
        <strain evidence="1 2">CC-AMO-30D</strain>
    </source>
</reference>
<gene>
    <name evidence="1" type="ORF">E7Z59_03080</name>
</gene>
<sequence length="2119" mass="227943">MNATTTYFKKMILFACLLWAGIGSLTAQIGRPFEQRFTTNVRGELVMLANNILNPSNDPNSDYNGNQDNNNVDVAYIDIDGDPATFSSSSSDLYLDGCTRIVYAGLYWSAIYPHDMDESTPPRDDYDQVKFMVPGQPYIDLLADWKYYGSPTNRANETSYVCYKDVTDVVTALPDPNGTYMLANIRANQGTKNGGSGGGWILVLVYEDPNLPGRYISTFDGYAAVGGSGSNNIQDFSYSGFQTIPNGPVRARLGVGALEGDYGKVNDRMEIRADGNATFTALRNDVGATNNFFNSSITVDGNNVTTRQPAGINALGFDADIFDLDNPNNSVISNDETGLTARVETTGDGYGVFLNTLSIDIIEPNIQLTKIVEDLTGNDITGGNVTLGQEMYYVLTFDNVGNDDGTDFSIRDKLPINVDPLLDELAYDSNGDVIDVQYDEENHELTFQIPDSYIEIEDGSYSIRIKVKVLEDCYGLRDACSNIIENLAYATYRGVINDNQITDDPSVSRFNNCGFPTPGSTNFLVGLEDCDFERDEYLCGSSIELTAGSGYIAYQWQRGDGNGNFTDIAGATGQTFTATGFGTYRVVKTAPQPCISDEETINVVPFSNNAVNPFIAIADEVVTCPNDGSDLPKFYLCGANDDRFLDISFNDARSFEWQRLDGGCADEASDDCPTRGNTCTWTTVSTEEDYTLEGPGEYRLVVVYQNGCFNRFPFKAYENTLDPEVNSRDILCATPGNITITNVPAGYEYALTADPAGFDANAANWQMANTFDITTPGVYTVFIRQAGNDPGVDGRQPCLFTVPDIAITARNVITNVAVTNPACPTGFGSITITINNAEPQYTYTLLDDAGVTVDVFGPDNDNNYTFNNLAVGDYSVIAETADGCSYTENVSIVSDSDLDITALVEQQIICEANGLIRLNATGGLQPYFFAVWSYTPAPGASAPAINYSSIDDIPSNAFTRNEDFQVALGAEGTYEFVVVDRNNCAAFSNLVEIMASPVTEYTVDSGDVTCFGADNGYVTIDVVAGTGGNSQTYELEYPDGIILRNDSGNFQNLPAGQYILTATDTNGCIFSETIDIDQPTEITYTLSDEQISCATGSLGSITVENVNGGIPQYTYTLTRQDGFNLSYTTVSAPAESHTFTDLDYGVYYVEVTDIQGCAGGPPTEVIIATPPDDLIIDTSTPTLDCSAGGTSVVSVSSTLTGSGSYEFAILESYTAPYSTNYQVPDTPGGDIKTFTGLTPGVTYTFVVHDLVTDCYYFETATGPVDSPSAMSHALDLVRNVTCFGAADGSVDFTVTGYDSLTTDIAYEVFVPETNASTGVVGSVPRSGSATSGTISGLPPGTYYILFSEVGGSYDACSVSSVAFEITQSISLLSMDAEVSQTPTCTSLGAIITYASGGTAPYEYQLSEVSTVPETIVVTFGPASEFTGLPGGQYRVTVRDALGCEVVQDVSMVAPNPISAGMPSATPILCAGDSSASIVLDASSISGGLPELDPAARYLYTLNYLDASGANILFSTAPLFDGTFTNLGAGNYSVTVTDGWGCEDTTAPITIAEPEEVRAQLRLETVNTCLDDATITLTASGGTAPYSYAATPSGSFIPFTGSSITLTVPAGEYSYFVRDANGCIAEITNTVSIEEVAPIEIDAEIAADASCYQEATGFIQVRATGGLGNYVYTLLDETMDTNNPVRPAQTSNVFDDLLAGVYYVRVDSEDCNEVLRVELGEGNPISASEPIVTQPACAEEYGAIEVQLEGGTGIYQYAISPRLDQFQDQNVFYDLEPGTYTIIAQDSNGCLPFIFEVDIVAPAPLLLTPEIISEEYCEGEDSGIISLDITGGTAPYFTSLNSNNPDDFVEGQTLFEGLSGGETYTIFVRDANGCEQNVSITLQAPVPLDPLVEVVYTCIGNTSSNEVIVSVSDPSITDVIYNLDGGPDQFETVFVDVAPGPHTITASYEGCVRTIDFEIDAIEPLELSLANEEFNLIEMSAVGGVPPYTYYVNGEYVGDDTTYRIQETGTYEVVVVDANGCENRASIFVEFYDIEIPNFFTPDGDSNNDVWGPNNTEAFPSIKTIVYDRYGRVVGEMRIGEYWDGTYNGSELPTGDYWYVVRFNEDEDTREFVGHFTLYR</sequence>
<dbReference type="InterPro" id="IPR026341">
    <property type="entry name" value="T9SS_type_B"/>
</dbReference>
<dbReference type="NCBIfam" id="TIGR04131">
    <property type="entry name" value="Bac_Flav_CTERM"/>
    <property type="match status" value="1"/>
</dbReference>
<dbReference type="RefSeq" id="WP_136334815.1">
    <property type="nucleotide sequence ID" value="NZ_QXMP01000001.1"/>
</dbReference>
<dbReference type="EMBL" id="SSMC01000001">
    <property type="protein sequence ID" value="THD69324.1"/>
    <property type="molecule type" value="Genomic_DNA"/>
</dbReference>
<dbReference type="InterPro" id="IPR025667">
    <property type="entry name" value="SprB_repeat"/>
</dbReference>
<dbReference type="Proteomes" id="UP000305939">
    <property type="component" value="Unassembled WGS sequence"/>
</dbReference>
<evidence type="ECO:0000313" key="2">
    <source>
        <dbReference type="Proteomes" id="UP000305939"/>
    </source>
</evidence>
<dbReference type="Pfam" id="PF13585">
    <property type="entry name" value="CHU_C"/>
    <property type="match status" value="1"/>
</dbReference>
<proteinExistence type="predicted"/>
<comment type="caution">
    <text evidence="1">The sequence shown here is derived from an EMBL/GenBank/DDBJ whole genome shotgun (WGS) entry which is preliminary data.</text>
</comment>
<name>A0A4S3M2H2_9FLAO</name>
<protein>
    <submittedName>
        <fullName evidence="1">T9SS type B sorting domain-containing protein</fullName>
    </submittedName>
</protein>
<organism evidence="1 2">
    <name type="scientific">Robertkochia marina</name>
    <dbReference type="NCBI Taxonomy" id="1227945"/>
    <lineage>
        <taxon>Bacteria</taxon>
        <taxon>Pseudomonadati</taxon>
        <taxon>Bacteroidota</taxon>
        <taxon>Flavobacteriia</taxon>
        <taxon>Flavobacteriales</taxon>
        <taxon>Flavobacteriaceae</taxon>
        <taxon>Robertkochia</taxon>
    </lineage>
</organism>
<accession>A0A4S3M2H2</accession>
<dbReference type="Gene3D" id="2.60.40.740">
    <property type="match status" value="1"/>
</dbReference>
<dbReference type="OrthoDB" id="607469at2"/>